<dbReference type="Proteomes" id="UP000499080">
    <property type="component" value="Unassembled WGS sequence"/>
</dbReference>
<protein>
    <submittedName>
        <fullName evidence="2">PiggyBac transposable element-derived protein 3</fullName>
    </submittedName>
</protein>
<accession>A0A4Y2S5H3</accession>
<dbReference type="PANTHER" id="PTHR47272">
    <property type="entry name" value="DDE_TNP_1_7 DOMAIN-CONTAINING PROTEIN"/>
    <property type="match status" value="1"/>
</dbReference>
<name>A0A4Y2S5H3_ARAVE</name>
<dbReference type="Pfam" id="PF13843">
    <property type="entry name" value="DDE_Tnp_1_7"/>
    <property type="match status" value="1"/>
</dbReference>
<dbReference type="PANTHER" id="PTHR47272:SF2">
    <property type="entry name" value="PIGGYBAC TRANSPOSABLE ELEMENT-DERIVED PROTEIN 3-LIKE"/>
    <property type="match status" value="1"/>
</dbReference>
<sequence length="247" mass="28524">MTCQTTQKKSDKFWKVRPLLSKIRERCLQQERPRSVSIDEQIIPLHGQISMRQYVKGKPNPVGLKVFVMCTTYGLPLDFIFFEGKGTDVQSPEDTSHLDLGGKIALKLSDSLQPWSSIYVDRYFTSELLFDILLNREVFATGTLMKNKVPKLTELQTDRDMKGNGRGSVDQIVRNDTRCCLVKWFDNRGVLLLSTESGKLPMEKCSRWSKKEKKYLDINRPAIVKNYNEFMGGVDHLDRCISNYRMK</sequence>
<gene>
    <name evidence="2" type="primary">PGBD3_0</name>
    <name evidence="2" type="ORF">AVEN_239898_1</name>
</gene>
<proteinExistence type="predicted"/>
<dbReference type="OrthoDB" id="6771323at2759"/>
<organism evidence="2 3">
    <name type="scientific">Araneus ventricosus</name>
    <name type="common">Orbweaver spider</name>
    <name type="synonym">Epeira ventricosa</name>
    <dbReference type="NCBI Taxonomy" id="182803"/>
    <lineage>
        <taxon>Eukaryota</taxon>
        <taxon>Metazoa</taxon>
        <taxon>Ecdysozoa</taxon>
        <taxon>Arthropoda</taxon>
        <taxon>Chelicerata</taxon>
        <taxon>Arachnida</taxon>
        <taxon>Araneae</taxon>
        <taxon>Araneomorphae</taxon>
        <taxon>Entelegynae</taxon>
        <taxon>Araneoidea</taxon>
        <taxon>Araneidae</taxon>
        <taxon>Araneus</taxon>
    </lineage>
</organism>
<evidence type="ECO:0000259" key="1">
    <source>
        <dbReference type="Pfam" id="PF13843"/>
    </source>
</evidence>
<dbReference type="InterPro" id="IPR029526">
    <property type="entry name" value="PGBD"/>
</dbReference>
<reference evidence="2 3" key="1">
    <citation type="journal article" date="2019" name="Sci. Rep.">
        <title>Orb-weaving spider Araneus ventricosus genome elucidates the spidroin gene catalogue.</title>
        <authorList>
            <person name="Kono N."/>
            <person name="Nakamura H."/>
            <person name="Ohtoshi R."/>
            <person name="Moran D.A.P."/>
            <person name="Shinohara A."/>
            <person name="Yoshida Y."/>
            <person name="Fujiwara M."/>
            <person name="Mori M."/>
            <person name="Tomita M."/>
            <person name="Arakawa K."/>
        </authorList>
    </citation>
    <scope>NUCLEOTIDE SEQUENCE [LARGE SCALE GENOMIC DNA]</scope>
</reference>
<dbReference type="EMBL" id="BGPR01019981">
    <property type="protein sequence ID" value="GBN83488.1"/>
    <property type="molecule type" value="Genomic_DNA"/>
</dbReference>
<evidence type="ECO:0000313" key="2">
    <source>
        <dbReference type="EMBL" id="GBN83488.1"/>
    </source>
</evidence>
<feature type="non-terminal residue" evidence="2">
    <location>
        <position position="247"/>
    </location>
</feature>
<evidence type="ECO:0000313" key="3">
    <source>
        <dbReference type="Proteomes" id="UP000499080"/>
    </source>
</evidence>
<keyword evidence="3" id="KW-1185">Reference proteome</keyword>
<dbReference type="AlphaFoldDB" id="A0A4Y2S5H3"/>
<feature type="domain" description="PiggyBac transposable element-derived protein" evidence="1">
    <location>
        <begin position="6"/>
        <end position="246"/>
    </location>
</feature>
<comment type="caution">
    <text evidence="2">The sequence shown here is derived from an EMBL/GenBank/DDBJ whole genome shotgun (WGS) entry which is preliminary data.</text>
</comment>